<name>A3SIS9_ROSNI</name>
<comment type="caution">
    <text evidence="2">The sequence shown here is derived from an EMBL/GenBank/DDBJ whole genome shotgun (WGS) entry which is preliminary data.</text>
</comment>
<protein>
    <submittedName>
        <fullName evidence="2">CpaB family protein</fullName>
    </submittedName>
</protein>
<evidence type="ECO:0000313" key="3">
    <source>
        <dbReference type="Proteomes" id="UP000005954"/>
    </source>
</evidence>
<dbReference type="HOGENOM" id="CLU_057068_4_1_5"/>
<dbReference type="Proteomes" id="UP000005954">
    <property type="component" value="Unassembled WGS sequence"/>
</dbReference>
<gene>
    <name evidence="2" type="ORF">ISM_03185</name>
</gene>
<dbReference type="Pfam" id="PF16976">
    <property type="entry name" value="RcpC"/>
    <property type="match status" value="1"/>
</dbReference>
<proteinExistence type="predicted"/>
<dbReference type="EMBL" id="AALY01000001">
    <property type="protein sequence ID" value="EAP77260.1"/>
    <property type="molecule type" value="Genomic_DNA"/>
</dbReference>
<dbReference type="InterPro" id="IPR013974">
    <property type="entry name" value="SAF"/>
</dbReference>
<dbReference type="InterPro" id="IPR017592">
    <property type="entry name" value="Pilus_assmbl_Flp-typ_CpaB"/>
</dbReference>
<evidence type="ECO:0000313" key="2">
    <source>
        <dbReference type="EMBL" id="EAP77260.1"/>
    </source>
</evidence>
<dbReference type="SMART" id="SM00858">
    <property type="entry name" value="SAF"/>
    <property type="match status" value="1"/>
</dbReference>
<dbReference type="STRING" id="89187.ISM_03185"/>
<dbReference type="CDD" id="cd11614">
    <property type="entry name" value="SAF_CpaB_FlgA_like"/>
    <property type="match status" value="1"/>
</dbReference>
<feature type="domain" description="SAF" evidence="1">
    <location>
        <begin position="40"/>
        <end position="108"/>
    </location>
</feature>
<reference evidence="2 3" key="1">
    <citation type="submission" date="2005-12" db="EMBL/GenBank/DDBJ databases">
        <authorList>
            <person name="Moran M.A."/>
            <person name="Ferriera S."/>
            <person name="Johnson J."/>
            <person name="Kravitz S."/>
            <person name="Halpern A."/>
            <person name="Remington K."/>
            <person name="Beeson K."/>
            <person name="Tran B."/>
            <person name="Rogers Y.-H."/>
            <person name="Friedman R."/>
            <person name="Venter J.C."/>
        </authorList>
    </citation>
    <scope>NUCLEOTIDE SEQUENCE [LARGE SCALE GENOMIC DNA]</scope>
    <source>
        <strain evidence="3">ATCC BAA-591 / DSM 15170 / ISM</strain>
    </source>
</reference>
<keyword evidence="3" id="KW-1185">Reference proteome</keyword>
<sequence length="281" mass="29981">MIVGIGLAGFAVYMAKSVIQGYRTELNSARAANQPAIKTVDVYVAKRALAYGDRLTKEDVVQVKYPARALPEGVFQTVEDLFPEGQKEFRTVLRAMEKYEALLGVKVTAPGEDAGILTKLERGKRAFAIKVDTTSGVAGFLRPGDRVDVYWTGNTGRGGLRTEGDSTGDVTKLILTGVNLIAVDQSSNDQTTGAILARTVTVAVSPQEVAALAQAQATGKLTLSLLGTKEDTIAEVIEVDQSSLLGLQQVQKQVQAPVEQVCTIKSRRGGEVVVTEIPCTN</sequence>
<dbReference type="Pfam" id="PF08666">
    <property type="entry name" value="SAF"/>
    <property type="match status" value="1"/>
</dbReference>
<dbReference type="eggNOG" id="COG3745">
    <property type="taxonomic scope" value="Bacteria"/>
</dbReference>
<evidence type="ECO:0000259" key="1">
    <source>
        <dbReference type="SMART" id="SM00858"/>
    </source>
</evidence>
<accession>A3SIS9</accession>
<dbReference type="InterPro" id="IPR031571">
    <property type="entry name" value="RcpC_dom"/>
</dbReference>
<dbReference type="AlphaFoldDB" id="A3SIS9"/>
<organism evidence="2 3">
    <name type="scientific">Roseovarius nubinhibens (strain ATCC BAA-591 / DSM 15170 / ISM)</name>
    <dbReference type="NCBI Taxonomy" id="89187"/>
    <lineage>
        <taxon>Bacteria</taxon>
        <taxon>Pseudomonadati</taxon>
        <taxon>Pseudomonadota</taxon>
        <taxon>Alphaproteobacteria</taxon>
        <taxon>Rhodobacterales</taxon>
        <taxon>Roseobacteraceae</taxon>
        <taxon>Roseovarius</taxon>
    </lineage>
</organism>
<dbReference type="NCBIfam" id="TIGR03177">
    <property type="entry name" value="pilus_cpaB"/>
    <property type="match status" value="1"/>
</dbReference>